<feature type="region of interest" description="Disordered" evidence="1">
    <location>
        <begin position="260"/>
        <end position="338"/>
    </location>
</feature>
<evidence type="ECO:0000313" key="4">
    <source>
        <dbReference type="EMBL" id="TKR91184.1"/>
    </source>
</evidence>
<comment type="caution">
    <text evidence="4">The sequence shown here is derived from an EMBL/GenBank/DDBJ whole genome shotgun (WGS) entry which is preliminary data.</text>
</comment>
<feature type="domain" description="Reverse transcriptase" evidence="2">
    <location>
        <begin position="846"/>
        <end position="901"/>
    </location>
</feature>
<dbReference type="SUPFAM" id="SSF56672">
    <property type="entry name" value="DNA/RNA polymerases"/>
    <property type="match status" value="1"/>
</dbReference>
<organism evidence="4">
    <name type="scientific">Populus alba</name>
    <name type="common">White poplar</name>
    <dbReference type="NCBI Taxonomy" id="43335"/>
    <lineage>
        <taxon>Eukaryota</taxon>
        <taxon>Viridiplantae</taxon>
        <taxon>Streptophyta</taxon>
        <taxon>Embryophyta</taxon>
        <taxon>Tracheophyta</taxon>
        <taxon>Spermatophyta</taxon>
        <taxon>Magnoliopsida</taxon>
        <taxon>eudicotyledons</taxon>
        <taxon>Gunneridae</taxon>
        <taxon>Pentapetalae</taxon>
        <taxon>rosids</taxon>
        <taxon>fabids</taxon>
        <taxon>Malpighiales</taxon>
        <taxon>Salicaceae</taxon>
        <taxon>Saliceae</taxon>
        <taxon>Populus</taxon>
    </lineage>
</organism>
<dbReference type="Pfam" id="PF00078">
    <property type="entry name" value="RVT_1"/>
    <property type="match status" value="1"/>
</dbReference>
<feature type="compositionally biased region" description="Polar residues" evidence="1">
    <location>
        <begin position="304"/>
        <end position="314"/>
    </location>
</feature>
<feature type="domain" description="Reverse transcriptase/retrotransposon-derived protein RNase H-like" evidence="3">
    <location>
        <begin position="965"/>
        <end position="1062"/>
    </location>
</feature>
<dbReference type="Pfam" id="PF17919">
    <property type="entry name" value="RT_RNaseH_2"/>
    <property type="match status" value="1"/>
</dbReference>
<feature type="region of interest" description="Disordered" evidence="1">
    <location>
        <begin position="1"/>
        <end position="20"/>
    </location>
</feature>
<dbReference type="AlphaFoldDB" id="A0A4U5P6P7"/>
<evidence type="ECO:0008006" key="5">
    <source>
        <dbReference type="Google" id="ProtNLM"/>
    </source>
</evidence>
<proteinExistence type="predicted"/>
<dbReference type="InterPro" id="IPR043128">
    <property type="entry name" value="Rev_trsase/Diguanyl_cyclase"/>
</dbReference>
<dbReference type="InterPro" id="IPR043502">
    <property type="entry name" value="DNA/RNA_pol_sf"/>
</dbReference>
<name>A0A4U5P6P7_POPAL</name>
<accession>A0A4U5P6P7</accession>
<evidence type="ECO:0000256" key="1">
    <source>
        <dbReference type="SAM" id="MobiDB-lite"/>
    </source>
</evidence>
<dbReference type="InterPro" id="IPR053098">
    <property type="entry name" value="Petuviruses_polyprotein"/>
</dbReference>
<evidence type="ECO:0000259" key="3">
    <source>
        <dbReference type="Pfam" id="PF17919"/>
    </source>
</evidence>
<dbReference type="PANTHER" id="PTHR48435:SF1">
    <property type="entry name" value="POLYPROTEIN"/>
    <property type="match status" value="1"/>
</dbReference>
<dbReference type="CDD" id="cd09274">
    <property type="entry name" value="RNase_HI_RT_Ty3"/>
    <property type="match status" value="1"/>
</dbReference>
<feature type="compositionally biased region" description="Basic and acidic residues" evidence="1">
    <location>
        <begin position="175"/>
        <end position="187"/>
    </location>
</feature>
<dbReference type="PANTHER" id="PTHR48435">
    <property type="entry name" value="POLYPROTEIN"/>
    <property type="match status" value="1"/>
</dbReference>
<feature type="region of interest" description="Disordered" evidence="1">
    <location>
        <begin position="124"/>
        <end position="227"/>
    </location>
</feature>
<dbReference type="InterPro" id="IPR041577">
    <property type="entry name" value="RT_RNaseH_2"/>
</dbReference>
<evidence type="ECO:0000259" key="2">
    <source>
        <dbReference type="Pfam" id="PF00078"/>
    </source>
</evidence>
<sequence>MVRTLPQVHNPQGVDADGRSKQVTQAEAVLNWQSQNAIAQNSVLHRIESKVDLVQTNLKKMTVSVDSRILHLEQLCVEIQQRISTIHEYLILQASTGRHVDPQKEHEIQSLKIQLKSLQAELAKSRSKPLPFPEPPQNKMTSYYPDPYWAKHSSSYNPQPPPTTPQLFGNPNTEKLFKPLPKRDKGKISIPTTSKKPRSPAPIISSSSDSFDSKKHEPDDPFQDSQDPYQLMIQSNQPSNPIQSLFTKYSQQTIPKILTHEPLAHTSEEETPDDETLVTSEESFTEDDSSTCSMPPLLMADPSTAHSSDPQSSRTRQEPPPTSTTRVSVDEPISSDDEINLNPRHFQTHIHSPSTGGYFTLDDIPRVKWRDRILEFHSWLTSYMLKDGVTLRDALQQFSAKFSGTLWDWFHALGGYRQMQFVNSASLSEALGWLHYEFLGEALNDKEIARYEYFKMKCCSYLRSDLEKHFKDMCRRYHILSGPDDPSLKHAFLASIPRDLVEETFRLFKTRKEVIDNQSLGTIFHQVLEALNKMCDQHKYFTKLLQPDKTMLRACKRPDLLIKCSNDADCNCPLKKKKHFKKIHRSSFNGRQKKWKFLRRRHTRRPKHFTSSSNRCFISAVADESSDDEIYELYQAQPTIPPSHPTPLAPVTILTSTYAKPIKAIALFDIGAHRTILNPKVLPPYCWVTHKEYFRAADNQVFCTQYKTKKPITIQILPQCSVKTHVLGSPLPGKDLVIGFDVYFKSKFKILPRGIQYKAHFLPYTLTPSLYEMQPSSTDYIALIKAQIIHNSCSNSHQEFLAKCSHPLWKNPQFFIKLPFKLNEDINPTKASHSGMNPEHKMLAQEESLVYIDDVLLFSKDEESHATLLKQFAELVHQHGIMLSESKMLICQKEIEFLGMVFADGAYTPGTHIAEELQKFSDGPLTRKQVQQFLGIVQYLRNFIPRVAQMTRPLQLMLKKDADPWTEKQTQAVKKLKTAIQNLPALVIPSTGNRILQTDASDQYWSAVLLEDKDGHRHICGYKSGSFKESETHYHSTFKEILAVKYGIQKFEFHLVAYHFTVIMDCSSFPKMLQFRRKMLPHPQLLRLAEWFSKYTFTVEHIKGTKNLIPDMLTRPPKSQTLLLPLILMASSSNPPPPEQDFPTDDLPPLAQDMVLNHTLNLQAKDKLFSL</sequence>
<dbReference type="EMBL" id="RCHU01000798">
    <property type="protein sequence ID" value="TKR91184.1"/>
    <property type="molecule type" value="Genomic_DNA"/>
</dbReference>
<reference evidence="4" key="1">
    <citation type="submission" date="2018-10" db="EMBL/GenBank/DDBJ databases">
        <title>Population genomic analysis revealed the cold adaptation of white poplar.</title>
        <authorList>
            <person name="Liu Y.-J."/>
        </authorList>
    </citation>
    <scope>NUCLEOTIDE SEQUENCE [LARGE SCALE GENOMIC DNA]</scope>
    <source>
        <strain evidence="4">PAL-ZL1</strain>
    </source>
</reference>
<gene>
    <name evidence="4" type="ORF">D5086_0000225750</name>
</gene>
<protein>
    <recommendedName>
        <fullName evidence="5">Reverse transcriptase domain-containing protein</fullName>
    </recommendedName>
</protein>
<dbReference type="InterPro" id="IPR000477">
    <property type="entry name" value="RT_dom"/>
</dbReference>
<feature type="compositionally biased region" description="Low complexity" evidence="1">
    <location>
        <begin position="201"/>
        <end position="210"/>
    </location>
</feature>
<dbReference type="Gene3D" id="3.30.70.270">
    <property type="match status" value="2"/>
</dbReference>